<dbReference type="InterPro" id="IPR050316">
    <property type="entry name" value="Tyrosinase/Hemocyanin"/>
</dbReference>
<feature type="transmembrane region" description="Helical" evidence="6">
    <location>
        <begin position="88"/>
        <end position="112"/>
    </location>
</feature>
<feature type="domain" description="Tyrosinase copper-binding" evidence="7">
    <location>
        <begin position="207"/>
        <end position="427"/>
    </location>
</feature>
<protein>
    <recommendedName>
        <fullName evidence="11">Tyrosinase copper-binding domain-containing protein</fullName>
    </recommendedName>
</protein>
<accession>A0ABD3GLM9</accession>
<reference evidence="9 10" key="1">
    <citation type="submission" date="2024-09" db="EMBL/GenBank/DDBJ databases">
        <title>Chromosome-scale assembly of Riccia sorocarpa.</title>
        <authorList>
            <person name="Paukszto L."/>
        </authorList>
    </citation>
    <scope>NUCLEOTIDE SEQUENCE [LARGE SCALE GENOMIC DNA]</scope>
    <source>
        <strain evidence="9">LP-2024</strain>
        <tissue evidence="9">Aerial parts of the thallus</tissue>
    </source>
</reference>
<keyword evidence="5" id="KW-0186">Copper</keyword>
<dbReference type="InterPro" id="IPR008922">
    <property type="entry name" value="Di-copper_centre_dom_sf"/>
</dbReference>
<keyword evidence="6" id="KW-0812">Transmembrane</keyword>
<dbReference type="PANTHER" id="PTHR11474:SF76">
    <property type="entry name" value="SHKT DOMAIN-CONTAINING PROTEIN"/>
    <property type="match status" value="1"/>
</dbReference>
<dbReference type="InterPro" id="IPR022739">
    <property type="entry name" value="Polyphenol_oxidase_cen"/>
</dbReference>
<organism evidence="9 10">
    <name type="scientific">Riccia sorocarpa</name>
    <dbReference type="NCBI Taxonomy" id="122646"/>
    <lineage>
        <taxon>Eukaryota</taxon>
        <taxon>Viridiplantae</taxon>
        <taxon>Streptophyta</taxon>
        <taxon>Embryophyta</taxon>
        <taxon>Marchantiophyta</taxon>
        <taxon>Marchantiopsida</taxon>
        <taxon>Marchantiidae</taxon>
        <taxon>Marchantiales</taxon>
        <taxon>Ricciaceae</taxon>
        <taxon>Riccia</taxon>
    </lineage>
</organism>
<dbReference type="Pfam" id="PF12142">
    <property type="entry name" value="PPO1_DWL"/>
    <property type="match status" value="1"/>
</dbReference>
<dbReference type="EMBL" id="JBJQOH010000007">
    <property type="protein sequence ID" value="KAL3678609.1"/>
    <property type="molecule type" value="Genomic_DNA"/>
</dbReference>
<dbReference type="GO" id="GO:0016491">
    <property type="term" value="F:oxidoreductase activity"/>
    <property type="evidence" value="ECO:0007669"/>
    <property type="project" value="UniProtKB-KW"/>
</dbReference>
<comment type="caution">
    <text evidence="9">The sequence shown here is derived from an EMBL/GenBank/DDBJ whole genome shotgun (WGS) entry which is preliminary data.</text>
</comment>
<gene>
    <name evidence="9" type="ORF">R1sor_021565</name>
</gene>
<keyword evidence="3" id="KW-0479">Metal-binding</keyword>
<evidence type="ECO:0000259" key="8">
    <source>
        <dbReference type="Pfam" id="PF12142"/>
    </source>
</evidence>
<evidence type="ECO:0000256" key="2">
    <source>
        <dbReference type="ARBA" id="ARBA00009928"/>
    </source>
</evidence>
<dbReference type="Pfam" id="PF00264">
    <property type="entry name" value="Tyrosinase"/>
    <property type="match status" value="1"/>
</dbReference>
<dbReference type="Proteomes" id="UP001633002">
    <property type="component" value="Unassembled WGS sequence"/>
</dbReference>
<evidence type="ECO:0008006" key="11">
    <source>
        <dbReference type="Google" id="ProtNLM"/>
    </source>
</evidence>
<feature type="domain" description="Polyphenol oxidase central" evidence="8">
    <location>
        <begin position="436"/>
        <end position="480"/>
    </location>
</feature>
<comment type="cofactor">
    <cofactor evidence="1">
        <name>Cu(2+)</name>
        <dbReference type="ChEBI" id="CHEBI:29036"/>
    </cofactor>
</comment>
<keyword evidence="4" id="KW-0560">Oxidoreductase</keyword>
<dbReference type="InterPro" id="IPR002227">
    <property type="entry name" value="Tyrosinase_Cu-bd"/>
</dbReference>
<dbReference type="AlphaFoldDB" id="A0ABD3GLM9"/>
<evidence type="ECO:0000256" key="1">
    <source>
        <dbReference type="ARBA" id="ARBA00001973"/>
    </source>
</evidence>
<evidence type="ECO:0000256" key="4">
    <source>
        <dbReference type="ARBA" id="ARBA00023002"/>
    </source>
</evidence>
<evidence type="ECO:0000259" key="7">
    <source>
        <dbReference type="Pfam" id="PF00264"/>
    </source>
</evidence>
<evidence type="ECO:0000313" key="9">
    <source>
        <dbReference type="EMBL" id="KAL3678609.1"/>
    </source>
</evidence>
<dbReference type="GO" id="GO:0046872">
    <property type="term" value="F:metal ion binding"/>
    <property type="evidence" value="ECO:0007669"/>
    <property type="project" value="UniProtKB-KW"/>
</dbReference>
<name>A0ABD3GLM9_9MARC</name>
<keyword evidence="6" id="KW-1133">Transmembrane helix</keyword>
<evidence type="ECO:0000256" key="5">
    <source>
        <dbReference type="ARBA" id="ARBA00023008"/>
    </source>
</evidence>
<evidence type="ECO:0000256" key="6">
    <source>
        <dbReference type="SAM" id="Phobius"/>
    </source>
</evidence>
<sequence length="507" mass="56644">MINHKCRTPCHHGRTDWASFSGDLSRKSSHGNYDTSAYKKAGHDDLHAAFQLGVDSMNKISSPERSIQLRCVGYIYIPSKGPMWVELAISPSVVMAGRFASGVFTLFFLLLLSTDLTVMIRSSPVKVKFEGCMKAAAYGRIWDCCPPTPKNPVVNFKPLLDNSSRKLRIRRALQCLDEEELGVYKEKLERAYNLLAALPGNDPRTLENQAIVHCACGTGALPNDGGRLDVHNGWLFQPWHRWFLYFHERILQGLLGDPTFTIHFWNWDNDGVVVEGRSKGCLKAGNAFPNIYGDPSTIVYHSPRSWRASLPRSPLNLIKPTEDTDLNTWCTGMPDDVLAAGNVKALRDAIIRSTSSDVFFGRKYSAGDFPVDIHQPNATGEGSLERPHDSVHAWVGGDMLINPISSLDPVFWAHHGNVERLWDMWQRLGPNRTVPQDPDFLDAEFLFYDENGDTVRVTVRDSLDTRALGYIYEETNDASWNYNSMSNGPDGGGSAGFFEEVVGSEDL</sequence>
<evidence type="ECO:0000313" key="10">
    <source>
        <dbReference type="Proteomes" id="UP001633002"/>
    </source>
</evidence>
<keyword evidence="6" id="KW-0472">Membrane</keyword>
<evidence type="ECO:0000256" key="3">
    <source>
        <dbReference type="ARBA" id="ARBA00022723"/>
    </source>
</evidence>
<keyword evidence="10" id="KW-1185">Reference proteome</keyword>
<dbReference type="Gene3D" id="1.10.1280.10">
    <property type="entry name" value="Di-copper center containing domain from catechol oxidase"/>
    <property type="match status" value="1"/>
</dbReference>
<dbReference type="SUPFAM" id="SSF48056">
    <property type="entry name" value="Di-copper centre-containing domain"/>
    <property type="match status" value="1"/>
</dbReference>
<dbReference type="PRINTS" id="PR00092">
    <property type="entry name" value="TYROSINASE"/>
</dbReference>
<dbReference type="PANTHER" id="PTHR11474">
    <property type="entry name" value="TYROSINASE FAMILY MEMBER"/>
    <property type="match status" value="1"/>
</dbReference>
<comment type="similarity">
    <text evidence="2">Belongs to the tyrosinase family.</text>
</comment>
<proteinExistence type="inferred from homology"/>